<dbReference type="Proteomes" id="UP000027491">
    <property type="component" value="Segment"/>
</dbReference>
<reference evidence="2 3" key="1">
    <citation type="submission" date="2014-03" db="EMBL/GenBank/DDBJ databases">
        <authorList>
            <person name="Yoder B.A."/>
            <person name="Colicchio M.A."/>
            <person name="Schafer C.E."/>
            <person name="Abrahim M.R."/>
            <person name="Adkins N.L."/>
            <person name="Burke K.A."/>
            <person name="Churilla B.M."/>
            <person name="Cohen K.L."/>
            <person name="Fasoranti T.O."/>
            <person name="Genkil J.S."/>
            <person name="Kramer Z.J."/>
            <person name="Prout A.K."/>
            <person name="Schwarz A.G."/>
            <person name="Tish M."/>
            <person name="Vispute N."/>
            <person name="Wilkes K.E."/>
            <person name="Williams C.R."/>
            <person name="Xiao X."/>
            <person name="Yu V.J."/>
            <person name="Lapin J.S."/>
            <person name="Ott C.T."/>
            <person name="Walburn T.D."/>
            <person name="Bradley K.W."/>
            <person name="Clarke D.Q."/>
            <person name="Lewis M.F."/>
            <person name="Barker L.P."/>
            <person name="Bailey C."/>
            <person name="Asai D.J."/>
            <person name="Bowman C.A."/>
            <person name="Russell D.A."/>
            <person name="Pope W.H."/>
            <person name="Jacobs-Sera D."/>
            <person name="Hendrix R.W."/>
            <person name="Hatfull G.F."/>
        </authorList>
    </citation>
    <scope>NUCLEOTIDE SEQUENCE [LARGE SCALE GENOMIC DNA]</scope>
</reference>
<name>A0A068F8V6_9CAUD</name>
<dbReference type="PIRSF" id="PIRSF006639">
    <property type="entry name" value="UCP006639_pph"/>
    <property type="match status" value="1"/>
</dbReference>
<dbReference type="KEGG" id="vg:23679632"/>
<dbReference type="EMBL" id="KJ567043">
    <property type="protein sequence ID" value="AID58945.1"/>
    <property type="molecule type" value="Genomic_DNA"/>
</dbReference>
<dbReference type="RefSeq" id="YP_009124868.1">
    <property type="nucleotide sequence ID" value="NC_026590.1"/>
</dbReference>
<dbReference type="SMR" id="A0A068F8V6"/>
<dbReference type="Pfam" id="PF03819">
    <property type="entry name" value="MazG"/>
    <property type="match status" value="1"/>
</dbReference>
<dbReference type="Gene3D" id="1.10.287.1080">
    <property type="entry name" value="MazG-like"/>
    <property type="match status" value="1"/>
</dbReference>
<dbReference type="OrthoDB" id="15178at10239"/>
<accession>A0A068F8V6</accession>
<protein>
    <recommendedName>
        <fullName evidence="1">NTP pyrophosphohydrolase MazG-like domain-containing protein</fullName>
    </recommendedName>
</protein>
<dbReference type="InterPro" id="IPR011379">
    <property type="entry name" value="MazG-related_GP37"/>
</dbReference>
<evidence type="ECO:0000259" key="1">
    <source>
        <dbReference type="Pfam" id="PF03819"/>
    </source>
</evidence>
<evidence type="ECO:0000313" key="2">
    <source>
        <dbReference type="EMBL" id="AID58945.1"/>
    </source>
</evidence>
<evidence type="ECO:0000313" key="3">
    <source>
        <dbReference type="Proteomes" id="UP000027491"/>
    </source>
</evidence>
<dbReference type="SUPFAM" id="SSF101386">
    <property type="entry name" value="all-alpha NTP pyrophosphatases"/>
    <property type="match status" value="1"/>
</dbReference>
<proteinExistence type="predicted"/>
<sequence length="114" mass="11948">MTFSDYQRRSAATAIYPGAGDPGSVEGLVYAILGLSGEAGELANKAKKILRDDHGVIGDAARAKLTDELSDCVWYLAAVARQLGVNLDAVAESNLAKLADRAERGVLQGSGDNR</sequence>
<keyword evidence="3" id="KW-1185">Reference proteome</keyword>
<dbReference type="GeneID" id="23679632"/>
<gene>
    <name evidence="2" type="primary">126</name>
    <name evidence="2" type="ORF">PBI_GAIA_126</name>
</gene>
<dbReference type="CDD" id="cd11541">
    <property type="entry name" value="NTP-PPase_u4"/>
    <property type="match status" value="1"/>
</dbReference>
<dbReference type="InterPro" id="IPR004518">
    <property type="entry name" value="MazG-like_dom"/>
</dbReference>
<organism evidence="2 3">
    <name type="scientific">Mycobacterium phage Gaia</name>
    <dbReference type="NCBI Taxonomy" id="1486472"/>
    <lineage>
        <taxon>Viruses</taxon>
        <taxon>Duplodnaviria</taxon>
        <taxon>Heunggongvirae</taxon>
        <taxon>Uroviricota</taxon>
        <taxon>Caudoviricetes</taxon>
        <taxon>Gaiavirus</taxon>
        <taxon>Gaiavirus gaia</taxon>
    </lineage>
</organism>
<feature type="domain" description="NTP pyrophosphohydrolase MazG-like" evidence="1">
    <location>
        <begin position="33"/>
        <end position="103"/>
    </location>
</feature>